<evidence type="ECO:0000313" key="3">
    <source>
        <dbReference type="Proteomes" id="UP001457282"/>
    </source>
</evidence>
<name>A0AAW1VY36_RUBAR</name>
<evidence type="ECO:0000256" key="1">
    <source>
        <dbReference type="SAM" id="MobiDB-lite"/>
    </source>
</evidence>
<feature type="region of interest" description="Disordered" evidence="1">
    <location>
        <begin position="1"/>
        <end position="39"/>
    </location>
</feature>
<feature type="region of interest" description="Disordered" evidence="1">
    <location>
        <begin position="72"/>
        <end position="102"/>
    </location>
</feature>
<accession>A0AAW1VY36</accession>
<keyword evidence="3" id="KW-1185">Reference proteome</keyword>
<comment type="caution">
    <text evidence="2">The sequence shown here is derived from an EMBL/GenBank/DDBJ whole genome shotgun (WGS) entry which is preliminary data.</text>
</comment>
<organism evidence="2 3">
    <name type="scientific">Rubus argutus</name>
    <name type="common">Southern blackberry</name>
    <dbReference type="NCBI Taxonomy" id="59490"/>
    <lineage>
        <taxon>Eukaryota</taxon>
        <taxon>Viridiplantae</taxon>
        <taxon>Streptophyta</taxon>
        <taxon>Embryophyta</taxon>
        <taxon>Tracheophyta</taxon>
        <taxon>Spermatophyta</taxon>
        <taxon>Magnoliopsida</taxon>
        <taxon>eudicotyledons</taxon>
        <taxon>Gunneridae</taxon>
        <taxon>Pentapetalae</taxon>
        <taxon>rosids</taxon>
        <taxon>fabids</taxon>
        <taxon>Rosales</taxon>
        <taxon>Rosaceae</taxon>
        <taxon>Rosoideae</taxon>
        <taxon>Rosoideae incertae sedis</taxon>
        <taxon>Rubus</taxon>
    </lineage>
</organism>
<dbReference type="AlphaFoldDB" id="A0AAW1VY36"/>
<dbReference type="Proteomes" id="UP001457282">
    <property type="component" value="Unassembled WGS sequence"/>
</dbReference>
<feature type="compositionally biased region" description="Low complexity" evidence="1">
    <location>
        <begin position="10"/>
        <end position="23"/>
    </location>
</feature>
<gene>
    <name evidence="2" type="ORF">M0R45_036226</name>
</gene>
<dbReference type="EMBL" id="JBEDUW010000007">
    <property type="protein sequence ID" value="KAK9912359.1"/>
    <property type="molecule type" value="Genomic_DNA"/>
</dbReference>
<proteinExistence type="predicted"/>
<protein>
    <submittedName>
        <fullName evidence="2">Uncharacterized protein</fullName>
    </submittedName>
</protein>
<sequence>MSPTRRHITAVKPTAVKATASTVDPVPKHSRSSSRSTSTVITFVDPSPDLPGRTSALNELFSLCPAATRPVPPFAVDSHSSHDDNLCPDPPKAQPSSIKTPSAPFTAQTRVLGLLCHKTPVDFPALSYSAMEKKKRKKHKKK</sequence>
<reference evidence="2 3" key="1">
    <citation type="journal article" date="2023" name="G3 (Bethesda)">
        <title>A chromosome-length genome assembly and annotation of blackberry (Rubus argutus, cv. 'Hillquist').</title>
        <authorList>
            <person name="Bruna T."/>
            <person name="Aryal R."/>
            <person name="Dudchenko O."/>
            <person name="Sargent D.J."/>
            <person name="Mead D."/>
            <person name="Buti M."/>
            <person name="Cavallini A."/>
            <person name="Hytonen T."/>
            <person name="Andres J."/>
            <person name="Pham M."/>
            <person name="Weisz D."/>
            <person name="Mascagni F."/>
            <person name="Usai G."/>
            <person name="Natali L."/>
            <person name="Bassil N."/>
            <person name="Fernandez G.E."/>
            <person name="Lomsadze A."/>
            <person name="Armour M."/>
            <person name="Olukolu B."/>
            <person name="Poorten T."/>
            <person name="Britton C."/>
            <person name="Davik J."/>
            <person name="Ashrafi H."/>
            <person name="Aiden E.L."/>
            <person name="Borodovsky M."/>
            <person name="Worthington M."/>
        </authorList>
    </citation>
    <scope>NUCLEOTIDE SEQUENCE [LARGE SCALE GENOMIC DNA]</scope>
    <source>
        <strain evidence="2">PI 553951</strain>
    </source>
</reference>
<evidence type="ECO:0000313" key="2">
    <source>
        <dbReference type="EMBL" id="KAK9912359.1"/>
    </source>
</evidence>